<feature type="transmembrane region" description="Helical" evidence="4">
    <location>
        <begin position="134"/>
        <end position="153"/>
    </location>
</feature>
<feature type="transmembrane region" description="Helical" evidence="4">
    <location>
        <begin position="165"/>
        <end position="184"/>
    </location>
</feature>
<dbReference type="KEGG" id="eaz:JHT90_05565"/>
<feature type="transmembrane region" description="Helical" evidence="4">
    <location>
        <begin position="40"/>
        <end position="65"/>
    </location>
</feature>
<feature type="transmembrane region" description="Helical" evidence="4">
    <location>
        <begin position="337"/>
        <end position="359"/>
    </location>
</feature>
<name>A0A974RXX6_9GAMM</name>
<feature type="transmembrane region" description="Helical" evidence="4">
    <location>
        <begin position="365"/>
        <end position="386"/>
    </location>
</feature>
<gene>
    <name evidence="6" type="ORF">JHT90_05565</name>
</gene>
<evidence type="ECO:0000259" key="5">
    <source>
        <dbReference type="PROSITE" id="PS50850"/>
    </source>
</evidence>
<dbReference type="InterPro" id="IPR036259">
    <property type="entry name" value="MFS_trans_sf"/>
</dbReference>
<dbReference type="CDD" id="cd17324">
    <property type="entry name" value="MFS_NepI_like"/>
    <property type="match status" value="1"/>
</dbReference>
<feature type="transmembrane region" description="Helical" evidence="4">
    <location>
        <begin position="274"/>
        <end position="290"/>
    </location>
</feature>
<keyword evidence="1 4" id="KW-0812">Transmembrane</keyword>
<feature type="transmembrane region" description="Helical" evidence="4">
    <location>
        <begin position="243"/>
        <end position="262"/>
    </location>
</feature>
<evidence type="ECO:0000256" key="3">
    <source>
        <dbReference type="ARBA" id="ARBA00023136"/>
    </source>
</evidence>
<evidence type="ECO:0000313" key="7">
    <source>
        <dbReference type="Proteomes" id="UP000595278"/>
    </source>
</evidence>
<evidence type="ECO:0000256" key="4">
    <source>
        <dbReference type="SAM" id="Phobius"/>
    </source>
</evidence>
<evidence type="ECO:0000256" key="1">
    <source>
        <dbReference type="ARBA" id="ARBA00022692"/>
    </source>
</evidence>
<keyword evidence="7" id="KW-1185">Reference proteome</keyword>
<dbReference type="Gene3D" id="1.20.1250.20">
    <property type="entry name" value="MFS general substrate transporter like domains"/>
    <property type="match status" value="1"/>
</dbReference>
<accession>A0A974RXX6</accession>
<feature type="transmembrane region" description="Helical" evidence="4">
    <location>
        <begin position="212"/>
        <end position="237"/>
    </location>
</feature>
<reference evidence="6 7" key="1">
    <citation type="submission" date="2021-01" db="EMBL/GenBank/DDBJ databases">
        <title>Entomomonas sp. F2A isolated from a house cricket (Acheta domesticus).</title>
        <authorList>
            <person name="Spergser J."/>
            <person name="Busse H.-J."/>
        </authorList>
    </citation>
    <scope>NUCLEOTIDE SEQUENCE [LARGE SCALE GENOMIC DNA]</scope>
    <source>
        <strain evidence="6 7">F2A</strain>
    </source>
</reference>
<dbReference type="Proteomes" id="UP000595278">
    <property type="component" value="Chromosome"/>
</dbReference>
<dbReference type="InterPro" id="IPR011701">
    <property type="entry name" value="MFS"/>
</dbReference>
<dbReference type="GO" id="GO:0022857">
    <property type="term" value="F:transmembrane transporter activity"/>
    <property type="evidence" value="ECO:0007669"/>
    <property type="project" value="InterPro"/>
</dbReference>
<dbReference type="Pfam" id="PF07690">
    <property type="entry name" value="MFS_1"/>
    <property type="match status" value="1"/>
</dbReference>
<dbReference type="AlphaFoldDB" id="A0A974RXX6"/>
<evidence type="ECO:0000256" key="2">
    <source>
        <dbReference type="ARBA" id="ARBA00022989"/>
    </source>
</evidence>
<evidence type="ECO:0000313" key="6">
    <source>
        <dbReference type="EMBL" id="QQP86706.1"/>
    </source>
</evidence>
<keyword evidence="3 4" id="KW-0472">Membrane</keyword>
<keyword evidence="2 4" id="KW-1133">Transmembrane helix</keyword>
<dbReference type="PANTHER" id="PTHR42910">
    <property type="entry name" value="TRANSPORTER SCO4007-RELATED"/>
    <property type="match status" value="1"/>
</dbReference>
<dbReference type="SUPFAM" id="SSF103473">
    <property type="entry name" value="MFS general substrate transporter"/>
    <property type="match status" value="1"/>
</dbReference>
<sequence>MTSTKPLSSWFVLLLSIATGVSVASNYYAQPLLNTIGNDLHIPLSSTGVIITVAQLAYAAGLLLLVPLGDLIERRGLIVSMSTLSMLGLLVSATAQNMPWLLIGTAITGFFAVVAQVIVPFAASLASPAERGKVVGTIMSGLLLGILLARTAAGFCSYIGSWRTIYFIAAATLFIIILLLLKTLPRYPAPTKMAYHHLLISTIGQFIKYPKLMVYGLLGALNFAVFSLLWTPIALILADTYNYSDLVIGLFGLIGAAGALMAPYAGKLADHGKSNLVITLGFMLLIASWLPLAFTAYSVILLIIGILILDLAVQSIHVTTMNQVYKINPDARNRLNACYMLCYFIGGATGSLSSTWIFAHFGWMGVTLVGTITATVALLVWMLFCLQQRRITDNE</sequence>
<feature type="transmembrane region" description="Helical" evidence="4">
    <location>
        <begin position="101"/>
        <end position="122"/>
    </location>
</feature>
<organism evidence="6 7">
    <name type="scientific">Entomomonas asaccharolytica</name>
    <dbReference type="NCBI Taxonomy" id="2785331"/>
    <lineage>
        <taxon>Bacteria</taxon>
        <taxon>Pseudomonadati</taxon>
        <taxon>Pseudomonadota</taxon>
        <taxon>Gammaproteobacteria</taxon>
        <taxon>Pseudomonadales</taxon>
        <taxon>Pseudomonadaceae</taxon>
        <taxon>Entomomonas</taxon>
    </lineage>
</organism>
<dbReference type="PROSITE" id="PS50850">
    <property type="entry name" value="MFS"/>
    <property type="match status" value="1"/>
</dbReference>
<feature type="transmembrane region" description="Helical" evidence="4">
    <location>
        <begin position="77"/>
        <end position="95"/>
    </location>
</feature>
<proteinExistence type="predicted"/>
<dbReference type="InterPro" id="IPR020846">
    <property type="entry name" value="MFS_dom"/>
</dbReference>
<feature type="transmembrane region" description="Helical" evidence="4">
    <location>
        <begin position="296"/>
        <end position="316"/>
    </location>
</feature>
<dbReference type="PANTHER" id="PTHR42910:SF1">
    <property type="entry name" value="MAJOR FACILITATOR SUPERFAMILY (MFS) PROFILE DOMAIN-CONTAINING PROTEIN"/>
    <property type="match status" value="1"/>
</dbReference>
<dbReference type="EMBL" id="CP067393">
    <property type="protein sequence ID" value="QQP86706.1"/>
    <property type="molecule type" value="Genomic_DNA"/>
</dbReference>
<feature type="domain" description="Major facilitator superfamily (MFS) profile" evidence="5">
    <location>
        <begin position="11"/>
        <end position="389"/>
    </location>
</feature>
<dbReference type="RefSeq" id="WP_201095050.1">
    <property type="nucleotide sequence ID" value="NZ_CP067393.1"/>
</dbReference>
<protein>
    <submittedName>
        <fullName evidence="6">MFS transporter</fullName>
    </submittedName>
</protein>